<name>A0A9N9EQ63_9GLOM</name>
<dbReference type="AlphaFoldDB" id="A0A9N9EQ63"/>
<evidence type="ECO:0000313" key="2">
    <source>
        <dbReference type="Proteomes" id="UP000789759"/>
    </source>
</evidence>
<dbReference type="EMBL" id="CAJVQA010009823">
    <property type="protein sequence ID" value="CAG8690274.1"/>
    <property type="molecule type" value="Genomic_DNA"/>
</dbReference>
<organism evidence="1 2">
    <name type="scientific">Cetraspora pellucida</name>
    <dbReference type="NCBI Taxonomy" id="1433469"/>
    <lineage>
        <taxon>Eukaryota</taxon>
        <taxon>Fungi</taxon>
        <taxon>Fungi incertae sedis</taxon>
        <taxon>Mucoromycota</taxon>
        <taxon>Glomeromycotina</taxon>
        <taxon>Glomeromycetes</taxon>
        <taxon>Diversisporales</taxon>
        <taxon>Gigasporaceae</taxon>
        <taxon>Cetraspora</taxon>
    </lineage>
</organism>
<accession>A0A9N9EQ63</accession>
<evidence type="ECO:0000313" key="1">
    <source>
        <dbReference type="EMBL" id="CAG8690274.1"/>
    </source>
</evidence>
<dbReference type="Proteomes" id="UP000789759">
    <property type="component" value="Unassembled WGS sequence"/>
</dbReference>
<reference evidence="1" key="1">
    <citation type="submission" date="2021-06" db="EMBL/GenBank/DDBJ databases">
        <authorList>
            <person name="Kallberg Y."/>
            <person name="Tangrot J."/>
            <person name="Rosling A."/>
        </authorList>
    </citation>
    <scope>NUCLEOTIDE SEQUENCE</scope>
    <source>
        <strain evidence="1">FL966</strain>
    </source>
</reference>
<gene>
    <name evidence="1" type="ORF">CPELLU_LOCUS11259</name>
</gene>
<keyword evidence="2" id="KW-1185">Reference proteome</keyword>
<sequence length="68" mass="8123">MQTFFNNLKEWNIPYSLSYIIALEFKIMGQYCTEEKVFEMANYYKNFLIALPLTQDQKISLSKDLDNN</sequence>
<protein>
    <submittedName>
        <fullName evidence="1">15222_t:CDS:1</fullName>
    </submittedName>
</protein>
<proteinExistence type="predicted"/>
<dbReference type="OrthoDB" id="2441425at2759"/>
<comment type="caution">
    <text evidence="1">The sequence shown here is derived from an EMBL/GenBank/DDBJ whole genome shotgun (WGS) entry which is preliminary data.</text>
</comment>